<protein>
    <recommendedName>
        <fullName evidence="12">Threonine/serine exporter family protein</fullName>
    </recommendedName>
</protein>
<reference evidence="10 11" key="1">
    <citation type="submission" date="2013-08" db="EMBL/GenBank/DDBJ databases">
        <authorList>
            <person name="Weinstock G."/>
            <person name="Sodergren E."/>
            <person name="Wylie T."/>
            <person name="Fulton L."/>
            <person name="Fulton R."/>
            <person name="Fronick C."/>
            <person name="O'Laughlin M."/>
            <person name="Godfrey J."/>
            <person name="Miner T."/>
            <person name="Herter B."/>
            <person name="Appelbaum E."/>
            <person name="Cordes M."/>
            <person name="Lek S."/>
            <person name="Wollam A."/>
            <person name="Pepin K.H."/>
            <person name="Palsikar V.B."/>
            <person name="Mitreva M."/>
            <person name="Wilson R.K."/>
        </authorList>
    </citation>
    <scope>NUCLEOTIDE SEQUENCE [LARGE SCALE GENOMIC DNA]</scope>
    <source>
        <strain evidence="10 11">F0530</strain>
    </source>
</reference>
<dbReference type="Pfam" id="PF12821">
    <property type="entry name" value="ThrE_2"/>
    <property type="match status" value="1"/>
</dbReference>
<organism evidence="10 11">
    <name type="scientific">Actinomyces graevenitzii F0530</name>
    <dbReference type="NCBI Taxonomy" id="1321817"/>
    <lineage>
        <taxon>Bacteria</taxon>
        <taxon>Bacillati</taxon>
        <taxon>Actinomycetota</taxon>
        <taxon>Actinomycetes</taxon>
        <taxon>Actinomycetales</taxon>
        <taxon>Actinomycetaceae</taxon>
        <taxon>Actinomyces</taxon>
    </lineage>
</organism>
<keyword evidence="4 7" id="KW-1133">Transmembrane helix</keyword>
<dbReference type="GO" id="GO:0022857">
    <property type="term" value="F:transmembrane transporter activity"/>
    <property type="evidence" value="ECO:0007669"/>
    <property type="project" value="InterPro"/>
</dbReference>
<keyword evidence="5 7" id="KW-0472">Membrane</keyword>
<evidence type="ECO:0000256" key="3">
    <source>
        <dbReference type="ARBA" id="ARBA00022692"/>
    </source>
</evidence>
<dbReference type="GO" id="GO:0015744">
    <property type="term" value="P:succinate transport"/>
    <property type="evidence" value="ECO:0007669"/>
    <property type="project" value="TreeGrafter"/>
</dbReference>
<evidence type="ECO:0000256" key="6">
    <source>
        <dbReference type="ARBA" id="ARBA00034125"/>
    </source>
</evidence>
<dbReference type="PANTHER" id="PTHR34390:SF2">
    <property type="entry name" value="SUCCINATE TRANSPORTER SUBUNIT YJJP-RELATED"/>
    <property type="match status" value="1"/>
</dbReference>
<feature type="domain" description="Threonine/Serine exporter ThrE" evidence="9">
    <location>
        <begin position="292"/>
        <end position="426"/>
    </location>
</feature>
<dbReference type="EMBL" id="AWSC01000041">
    <property type="protein sequence ID" value="ERH16507.1"/>
    <property type="molecule type" value="Genomic_DNA"/>
</dbReference>
<dbReference type="PANTHER" id="PTHR34390">
    <property type="entry name" value="UPF0442 PROTEIN YJJB-RELATED"/>
    <property type="match status" value="1"/>
</dbReference>
<comment type="caution">
    <text evidence="10">The sequence shown here is derived from an EMBL/GenBank/DDBJ whole genome shotgun (WGS) entry which is preliminary data.</text>
</comment>
<name>U1RDF4_9ACTO</name>
<feature type="domain" description="Threonine/serine exporter-like N-terminal" evidence="8">
    <location>
        <begin position="26"/>
        <end position="266"/>
    </location>
</feature>
<sequence length="444" mass="47159">MVTSQDPKQFQDPPLDADRLMAQSNVVLRLGSMMLTCGAGAYRVKSAMARAAAAVGLDRHEAQVTMNEIVASAFVGKERFRTVAVEQRRVGVNVDKLERLRTVVENLEAHERVEDLNAKLDEVASIKPLYGAFANAAASGVACAGFCFLNKGGLYECLGVLIAAFLGQALRRFLLHRGWQHFVTWLLCGLLGSGAYMAVLAGMDLAGITDNTHQAGVISAILFLIPGFPMVTAMLDMIRQDFLSALTRMSYVIMVMAAAGIAVWVTSYVANWPVDGPKPAGPTGLVLYSLDLVCSFVAAYGFAMLFNAPARAALVSAITGAVANTGRIILINEAGLPWHLAVGLAALVIGLMAQLFVSSASLSRVALSVPAVVIMIPGVPFYRALSAINDHTIDTSVAVSTAFGNIAEVVLVITAIGAGLALARVITDRNWRHDFSTSSLPDLH</sequence>
<dbReference type="AlphaFoldDB" id="U1RDF4"/>
<feature type="transmembrane region" description="Helical" evidence="7">
    <location>
        <begin position="215"/>
        <end position="238"/>
    </location>
</feature>
<dbReference type="Pfam" id="PF06738">
    <property type="entry name" value="ThrE"/>
    <property type="match status" value="1"/>
</dbReference>
<evidence type="ECO:0000313" key="10">
    <source>
        <dbReference type="EMBL" id="ERH16507.1"/>
    </source>
</evidence>
<dbReference type="InterPro" id="IPR050539">
    <property type="entry name" value="ThrE_Dicarb/AminoAcid_Exp"/>
</dbReference>
<feature type="transmembrane region" description="Helical" evidence="7">
    <location>
        <begin position="312"/>
        <end position="330"/>
    </location>
</feature>
<evidence type="ECO:0000256" key="1">
    <source>
        <dbReference type="ARBA" id="ARBA00004651"/>
    </source>
</evidence>
<evidence type="ECO:0000313" key="11">
    <source>
        <dbReference type="Proteomes" id="UP000016481"/>
    </source>
</evidence>
<dbReference type="InterPro" id="IPR010619">
    <property type="entry name" value="ThrE-like_N"/>
</dbReference>
<dbReference type="GO" id="GO:0005886">
    <property type="term" value="C:plasma membrane"/>
    <property type="evidence" value="ECO:0007669"/>
    <property type="project" value="UniProtKB-SubCell"/>
</dbReference>
<feature type="transmembrane region" description="Helical" evidence="7">
    <location>
        <begin position="285"/>
        <end position="305"/>
    </location>
</feature>
<accession>U1RDF4</accession>
<dbReference type="HOGENOM" id="CLU_027127_0_1_11"/>
<comment type="similarity">
    <text evidence="6">Belongs to the ThrE exporter (TC 2.A.79) family.</text>
</comment>
<proteinExistence type="inferred from homology"/>
<evidence type="ECO:0000256" key="5">
    <source>
        <dbReference type="ARBA" id="ARBA00023136"/>
    </source>
</evidence>
<evidence type="ECO:0000256" key="7">
    <source>
        <dbReference type="SAM" id="Phobius"/>
    </source>
</evidence>
<evidence type="ECO:0000259" key="8">
    <source>
        <dbReference type="Pfam" id="PF06738"/>
    </source>
</evidence>
<feature type="transmembrane region" description="Helical" evidence="7">
    <location>
        <begin position="182"/>
        <end position="203"/>
    </location>
</feature>
<evidence type="ECO:0000256" key="4">
    <source>
        <dbReference type="ARBA" id="ARBA00022989"/>
    </source>
</evidence>
<feature type="transmembrane region" description="Helical" evidence="7">
    <location>
        <begin position="336"/>
        <end position="357"/>
    </location>
</feature>
<feature type="transmembrane region" description="Helical" evidence="7">
    <location>
        <begin position="402"/>
        <end position="423"/>
    </location>
</feature>
<dbReference type="Proteomes" id="UP000016481">
    <property type="component" value="Unassembled WGS sequence"/>
</dbReference>
<dbReference type="PATRIC" id="fig|1321817.3.peg.875"/>
<keyword evidence="2" id="KW-1003">Cell membrane</keyword>
<dbReference type="InterPro" id="IPR024528">
    <property type="entry name" value="ThrE_2"/>
</dbReference>
<gene>
    <name evidence="10" type="ORF">HMPREF1978_01007</name>
</gene>
<comment type="subcellular location">
    <subcellularLocation>
        <location evidence="1">Cell membrane</location>
        <topology evidence="1">Multi-pass membrane protein</topology>
    </subcellularLocation>
</comment>
<evidence type="ECO:0000256" key="2">
    <source>
        <dbReference type="ARBA" id="ARBA00022475"/>
    </source>
</evidence>
<feature type="transmembrane region" description="Helical" evidence="7">
    <location>
        <begin position="364"/>
        <end position="382"/>
    </location>
</feature>
<feature type="transmembrane region" description="Helical" evidence="7">
    <location>
        <begin position="152"/>
        <end position="170"/>
    </location>
</feature>
<keyword evidence="3 7" id="KW-0812">Transmembrane</keyword>
<feature type="transmembrane region" description="Helical" evidence="7">
    <location>
        <begin position="250"/>
        <end position="270"/>
    </location>
</feature>
<evidence type="ECO:0008006" key="12">
    <source>
        <dbReference type="Google" id="ProtNLM"/>
    </source>
</evidence>
<evidence type="ECO:0000259" key="9">
    <source>
        <dbReference type="Pfam" id="PF12821"/>
    </source>
</evidence>